<dbReference type="GO" id="GO:0004347">
    <property type="term" value="F:glucose-6-phosphate isomerase activity"/>
    <property type="evidence" value="ECO:0007669"/>
    <property type="project" value="UniProtKB-EC"/>
</dbReference>
<dbReference type="NCBIfam" id="NF001211">
    <property type="entry name" value="PRK00179.1"/>
    <property type="match status" value="1"/>
</dbReference>
<reference evidence="9" key="1">
    <citation type="submission" date="2021-01" db="EMBL/GenBank/DDBJ databases">
        <authorList>
            <person name="Corre E."/>
            <person name="Pelletier E."/>
            <person name="Niang G."/>
            <person name="Scheremetjew M."/>
            <person name="Finn R."/>
            <person name="Kale V."/>
            <person name="Holt S."/>
            <person name="Cochrane G."/>
            <person name="Meng A."/>
            <person name="Brown T."/>
            <person name="Cohen L."/>
        </authorList>
    </citation>
    <scope>NUCLEOTIDE SEQUENCE</scope>
    <source>
        <strain evidence="9">CCMP3107</strain>
    </source>
</reference>
<dbReference type="PANTHER" id="PTHR11469">
    <property type="entry name" value="GLUCOSE-6-PHOSPHATE ISOMERASE"/>
    <property type="match status" value="1"/>
</dbReference>
<dbReference type="PROSITE" id="PS00765">
    <property type="entry name" value="P_GLUCOSE_ISOMERASE_1"/>
    <property type="match status" value="1"/>
</dbReference>
<dbReference type="InterPro" id="IPR023096">
    <property type="entry name" value="G6P_Isomerase_C"/>
</dbReference>
<dbReference type="GO" id="GO:0097367">
    <property type="term" value="F:carbohydrate derivative binding"/>
    <property type="evidence" value="ECO:0007669"/>
    <property type="project" value="InterPro"/>
</dbReference>
<dbReference type="Gene3D" id="3.40.50.10490">
    <property type="entry name" value="Glucose-6-phosphate isomerase like protein, domain 1"/>
    <property type="match status" value="2"/>
</dbReference>
<dbReference type="PANTHER" id="PTHR11469:SF1">
    <property type="entry name" value="GLUCOSE-6-PHOSPHATE ISOMERASE"/>
    <property type="match status" value="1"/>
</dbReference>
<evidence type="ECO:0000256" key="8">
    <source>
        <dbReference type="RuleBase" id="RU000612"/>
    </source>
</evidence>
<dbReference type="GO" id="GO:0005829">
    <property type="term" value="C:cytosol"/>
    <property type="evidence" value="ECO:0007669"/>
    <property type="project" value="TreeGrafter"/>
</dbReference>
<evidence type="ECO:0000256" key="5">
    <source>
        <dbReference type="ARBA" id="ARBA00023152"/>
    </source>
</evidence>
<dbReference type="InterPro" id="IPR001672">
    <property type="entry name" value="G6P_Isomerase"/>
</dbReference>
<comment type="similarity">
    <text evidence="2 8">Belongs to the GPI family.</text>
</comment>
<dbReference type="EMBL" id="HBIU01018967">
    <property type="protein sequence ID" value="CAE0630131.1"/>
    <property type="molecule type" value="Transcribed_RNA"/>
</dbReference>
<evidence type="ECO:0000256" key="1">
    <source>
        <dbReference type="ARBA" id="ARBA00004926"/>
    </source>
</evidence>
<gene>
    <name evidence="9" type="ORF">HAKA00212_LOCUS8826</name>
</gene>
<dbReference type="Pfam" id="PF00342">
    <property type="entry name" value="PGI"/>
    <property type="match status" value="1"/>
</dbReference>
<organism evidence="9">
    <name type="scientific">Heterosigma akashiwo</name>
    <name type="common">Chromophytic alga</name>
    <name type="synonym">Heterosigma carterae</name>
    <dbReference type="NCBI Taxonomy" id="2829"/>
    <lineage>
        <taxon>Eukaryota</taxon>
        <taxon>Sar</taxon>
        <taxon>Stramenopiles</taxon>
        <taxon>Ochrophyta</taxon>
        <taxon>Raphidophyceae</taxon>
        <taxon>Chattonellales</taxon>
        <taxon>Chattonellaceae</taxon>
        <taxon>Heterosigma</taxon>
    </lineage>
</organism>
<dbReference type="UniPathway" id="UPA00109">
    <property type="reaction ID" value="UER00181"/>
</dbReference>
<dbReference type="InterPro" id="IPR046348">
    <property type="entry name" value="SIS_dom_sf"/>
</dbReference>
<dbReference type="PRINTS" id="PR00662">
    <property type="entry name" value="G6PISOMERASE"/>
</dbReference>
<dbReference type="GO" id="GO:0048029">
    <property type="term" value="F:monosaccharide binding"/>
    <property type="evidence" value="ECO:0007669"/>
    <property type="project" value="TreeGrafter"/>
</dbReference>
<accession>A0A7S3XRJ3</accession>
<evidence type="ECO:0000256" key="3">
    <source>
        <dbReference type="ARBA" id="ARBA00011952"/>
    </source>
</evidence>
<protein>
    <recommendedName>
        <fullName evidence="3 8">Glucose-6-phosphate isomerase</fullName>
        <ecNumber evidence="3 8">5.3.1.9</ecNumber>
    </recommendedName>
</protein>
<comment type="pathway">
    <text evidence="1 8">Carbohydrate degradation; glycolysis; D-glyceraldehyde 3-phosphate and glycerone phosphate from D-glucose: step 2/4.</text>
</comment>
<name>A0A7S3XRJ3_HETAK</name>
<keyword evidence="6 8" id="KW-0413">Isomerase</keyword>
<dbReference type="CDD" id="cd05016">
    <property type="entry name" value="SIS_PGI_2"/>
    <property type="match status" value="1"/>
</dbReference>
<evidence type="ECO:0000256" key="7">
    <source>
        <dbReference type="ARBA" id="ARBA00029321"/>
    </source>
</evidence>
<evidence type="ECO:0000256" key="2">
    <source>
        <dbReference type="ARBA" id="ARBA00006604"/>
    </source>
</evidence>
<comment type="catalytic activity">
    <reaction evidence="7 8">
        <text>alpha-D-glucose 6-phosphate = beta-D-fructose 6-phosphate</text>
        <dbReference type="Rhea" id="RHEA:11816"/>
        <dbReference type="ChEBI" id="CHEBI:57634"/>
        <dbReference type="ChEBI" id="CHEBI:58225"/>
        <dbReference type="EC" id="5.3.1.9"/>
    </reaction>
</comment>
<dbReference type="GO" id="GO:0051156">
    <property type="term" value="P:glucose 6-phosphate metabolic process"/>
    <property type="evidence" value="ECO:0007669"/>
    <property type="project" value="TreeGrafter"/>
</dbReference>
<evidence type="ECO:0000313" key="9">
    <source>
        <dbReference type="EMBL" id="CAE0630131.1"/>
    </source>
</evidence>
<dbReference type="FunFam" id="3.40.50.10490:FF:000031">
    <property type="entry name" value="Glucose-6-phosphate isomerase"/>
    <property type="match status" value="1"/>
</dbReference>
<keyword evidence="5 8" id="KW-0324">Glycolysis</keyword>
<dbReference type="GO" id="GO:0006094">
    <property type="term" value="P:gluconeogenesis"/>
    <property type="evidence" value="ECO:0007669"/>
    <property type="project" value="UniProtKB-KW"/>
</dbReference>
<dbReference type="PROSITE" id="PS51463">
    <property type="entry name" value="P_GLUCOSE_ISOMERASE_3"/>
    <property type="match status" value="1"/>
</dbReference>
<dbReference type="InterPro" id="IPR035476">
    <property type="entry name" value="SIS_PGI_1"/>
</dbReference>
<keyword evidence="4 8" id="KW-0312">Gluconeogenesis</keyword>
<dbReference type="SUPFAM" id="SSF53697">
    <property type="entry name" value="SIS domain"/>
    <property type="match status" value="1"/>
</dbReference>
<dbReference type="InterPro" id="IPR035482">
    <property type="entry name" value="SIS_PGI_2"/>
</dbReference>
<dbReference type="InterPro" id="IPR018189">
    <property type="entry name" value="Phosphoglucose_isomerase_CS"/>
</dbReference>
<evidence type="ECO:0000256" key="4">
    <source>
        <dbReference type="ARBA" id="ARBA00022432"/>
    </source>
</evidence>
<dbReference type="EC" id="5.3.1.9" evidence="3 8"/>
<evidence type="ECO:0000256" key="6">
    <source>
        <dbReference type="ARBA" id="ARBA00023235"/>
    </source>
</evidence>
<proteinExistence type="inferred from homology"/>
<dbReference type="AlphaFoldDB" id="A0A7S3XRJ3"/>
<dbReference type="HAMAP" id="MF_00473">
    <property type="entry name" value="G6P_isomerase"/>
    <property type="match status" value="1"/>
</dbReference>
<dbReference type="PROSITE" id="PS00174">
    <property type="entry name" value="P_GLUCOSE_ISOMERASE_2"/>
    <property type="match status" value="1"/>
</dbReference>
<dbReference type="CDD" id="cd05015">
    <property type="entry name" value="SIS_PGI_1"/>
    <property type="match status" value="1"/>
</dbReference>
<sequence>MMRGDKINNTEGRPVLHTALRAAKHERIMVDGVNVVNDVHRVLDKVRQFSADVRSGRVRGYTGKELRHIVAVGIGGSYLGPDFLQECLKTEKAAAGLSEEFTLRFLSNVDPVDVRRTVMSLDPERTLVLVISKTFTTAETMLNARTMRQWLHDHLGNDPEVISRHMCAVASSSAQARVVGFGIPEDRLFEFWDWVGGRYSVCSAVGALPICLKFGPALFDDFLAGCRAMDRHFAQAPFERNLMVVMGLLGVWNTSFLGHQTRTTMPYAEALLRFPAHIQQLAMESNGKGVAADGSALGFDVGEIDFGEPGTNGQHSFFQLLHMGRTVPCDFIGFVQSQHPLHVAGEEVRSHDELMANFFAQPDALACGKTREELQAEGCPEELLPHRTFAGNRPSLSLLFPKLTAYSTGQLIALYEHRTAVQGFVWGINSFDQWGVELGKQLASDIRGRMRDARNTGNIAVDGLNPSSRRLLSRYLKDSQHQRPEELRAAKGQDIRYQRWWEGGGGTM</sequence>
<dbReference type="GO" id="GO:0006096">
    <property type="term" value="P:glycolytic process"/>
    <property type="evidence" value="ECO:0007669"/>
    <property type="project" value="UniProtKB-UniPathway"/>
</dbReference>
<dbReference type="Gene3D" id="1.10.1390.10">
    <property type="match status" value="1"/>
</dbReference>